<dbReference type="OrthoDB" id="1419682at2"/>
<organism evidence="3 4">
    <name type="scientific">Sphingobacterium nematocida</name>
    <dbReference type="NCBI Taxonomy" id="1513896"/>
    <lineage>
        <taxon>Bacteria</taxon>
        <taxon>Pseudomonadati</taxon>
        <taxon>Bacteroidota</taxon>
        <taxon>Sphingobacteriia</taxon>
        <taxon>Sphingobacteriales</taxon>
        <taxon>Sphingobacteriaceae</taxon>
        <taxon>Sphingobacterium</taxon>
    </lineage>
</organism>
<feature type="region of interest" description="Disordered" evidence="1">
    <location>
        <begin position="72"/>
        <end position="105"/>
    </location>
</feature>
<proteinExistence type="predicted"/>
<keyword evidence="2" id="KW-1133">Transmembrane helix</keyword>
<name>A0A1T5FNP7_9SPHI</name>
<evidence type="ECO:0000313" key="3">
    <source>
        <dbReference type="EMBL" id="SKB97799.1"/>
    </source>
</evidence>
<evidence type="ECO:0008006" key="5">
    <source>
        <dbReference type="Google" id="ProtNLM"/>
    </source>
</evidence>
<keyword evidence="2" id="KW-0472">Membrane</keyword>
<sequence>MKSEKEIIDEIVNRLKSQPEREYRPGAWEGFKGQYGNRTTKTRQISRWAATAAAFLLLGMGAVYFINDTTKPSGSREHELASTRQTPLTEDTTPLEIPTSKPSSNTKLLAEAGNSIDVIGHSTGDNIISSSKNSTVDRFLNLSLVADAIRNINTQIDISSENVNRISDDNRRYSSIGANLMQPNTPTVEQLTLAASSIPNSDLKIREVENINQSKRVHLGDKFDLALFVSPYSTGDKMNVGGGLTLAYNLTNKISVRTGASYNSYEMGMLKNPTAPSSYEAVVVSNNSDVGKNMAGMAAPQNSKMIIPNVNAVTGIVQSVDVPLELKYNVGKSLYAVAGVSYSAIIGQERNAHYVDNVNAETFSQGFPENEKQMQTAVKAVTKTVKSAEKNVSTNGFNGFVNFSVGKKVKVNNRFGVSVEPYLKIPVGEYRRADMDYTNGGIRIMTNF</sequence>
<feature type="compositionally biased region" description="Polar residues" evidence="1">
    <location>
        <begin position="82"/>
        <end position="92"/>
    </location>
</feature>
<dbReference type="Proteomes" id="UP000190150">
    <property type="component" value="Unassembled WGS sequence"/>
</dbReference>
<reference evidence="4" key="1">
    <citation type="submission" date="2017-02" db="EMBL/GenBank/DDBJ databases">
        <authorList>
            <person name="Varghese N."/>
            <person name="Submissions S."/>
        </authorList>
    </citation>
    <scope>NUCLEOTIDE SEQUENCE [LARGE SCALE GENOMIC DNA]</scope>
    <source>
        <strain evidence="4">DSM 24091</strain>
    </source>
</reference>
<evidence type="ECO:0000313" key="4">
    <source>
        <dbReference type="Proteomes" id="UP000190150"/>
    </source>
</evidence>
<keyword evidence="2" id="KW-0812">Transmembrane</keyword>
<feature type="transmembrane region" description="Helical" evidence="2">
    <location>
        <begin position="48"/>
        <end position="66"/>
    </location>
</feature>
<dbReference type="AlphaFoldDB" id="A0A1T5FNP7"/>
<dbReference type="EMBL" id="FUZF01000017">
    <property type="protein sequence ID" value="SKB97799.1"/>
    <property type="molecule type" value="Genomic_DNA"/>
</dbReference>
<gene>
    <name evidence="3" type="ORF">SAMN05660841_03424</name>
</gene>
<evidence type="ECO:0000256" key="2">
    <source>
        <dbReference type="SAM" id="Phobius"/>
    </source>
</evidence>
<evidence type="ECO:0000256" key="1">
    <source>
        <dbReference type="SAM" id="MobiDB-lite"/>
    </source>
</evidence>
<protein>
    <recommendedName>
        <fullName evidence="5">Outer membrane protein beta-barrel domain-containing protein</fullName>
    </recommendedName>
</protein>
<dbReference type="RefSeq" id="WP_079644911.1">
    <property type="nucleotide sequence ID" value="NZ_FUZF01000017.1"/>
</dbReference>
<accession>A0A1T5FNP7</accession>
<keyword evidence="4" id="KW-1185">Reference proteome</keyword>
<dbReference type="STRING" id="1513896.SAMN05660841_03424"/>